<evidence type="ECO:0000313" key="1">
    <source>
        <dbReference type="EMBL" id="KKM94876.1"/>
    </source>
</evidence>
<dbReference type="EMBL" id="LAZR01006081">
    <property type="protein sequence ID" value="KKM94876.1"/>
    <property type="molecule type" value="Genomic_DNA"/>
</dbReference>
<feature type="non-terminal residue" evidence="1">
    <location>
        <position position="1"/>
    </location>
</feature>
<gene>
    <name evidence="1" type="ORF">LCGC14_1193890</name>
</gene>
<comment type="caution">
    <text evidence="1">The sequence shown here is derived from an EMBL/GenBank/DDBJ whole genome shotgun (WGS) entry which is preliminary data.</text>
</comment>
<organism evidence="1">
    <name type="scientific">marine sediment metagenome</name>
    <dbReference type="NCBI Taxonomy" id="412755"/>
    <lineage>
        <taxon>unclassified sequences</taxon>
        <taxon>metagenomes</taxon>
        <taxon>ecological metagenomes</taxon>
    </lineage>
</organism>
<accession>A0A0F9M6F0</accession>
<sequence>TGEQLKSQVPLLEFIESNIPKGWEVGVYQLPNIGLTDSKKGFKRTVKNMLRIPPPSEDDEDNELIEELPTGIIHLHLWPKNITSKQLIYDAPIAFNDNSEVRIRHAVKNKRGQVRSSEEPVFLAIQASGISSEFDDFDMALFGRGYARYDEQRRLTGTGFAADGIFNEQRDKTPTYAGVLAFLTVGFNACTAPVLYRHPRFSGVLPEALLQLEQRMYNEESNEIQIQPSKAQVLVERLNFVNV</sequence>
<reference evidence="1" key="1">
    <citation type="journal article" date="2015" name="Nature">
        <title>Complex archaea that bridge the gap between prokaryotes and eukaryotes.</title>
        <authorList>
            <person name="Spang A."/>
            <person name="Saw J.H."/>
            <person name="Jorgensen S.L."/>
            <person name="Zaremba-Niedzwiedzka K."/>
            <person name="Martijn J."/>
            <person name="Lind A.E."/>
            <person name="van Eijk R."/>
            <person name="Schleper C."/>
            <person name="Guy L."/>
            <person name="Ettema T.J."/>
        </authorList>
    </citation>
    <scope>NUCLEOTIDE SEQUENCE</scope>
</reference>
<proteinExistence type="predicted"/>
<dbReference type="AlphaFoldDB" id="A0A0F9M6F0"/>
<protein>
    <submittedName>
        <fullName evidence="1">Uncharacterized protein</fullName>
    </submittedName>
</protein>
<name>A0A0F9M6F0_9ZZZZ</name>